<keyword evidence="4 5" id="KW-0472">Membrane</keyword>
<dbReference type="PROSITE" id="PS50929">
    <property type="entry name" value="ABC_TM1F"/>
    <property type="match status" value="1"/>
</dbReference>
<reference evidence="7" key="1">
    <citation type="submission" date="2016-07" db="EMBL/GenBank/DDBJ databases">
        <authorList>
            <person name="Bretaudeau A."/>
        </authorList>
    </citation>
    <scope>NUCLEOTIDE SEQUENCE</scope>
    <source>
        <strain evidence="7">Rice</strain>
        <tissue evidence="7">Whole body</tissue>
    </source>
</reference>
<feature type="transmembrane region" description="Helical" evidence="5">
    <location>
        <begin position="119"/>
        <end position="143"/>
    </location>
</feature>
<dbReference type="GO" id="GO:0015421">
    <property type="term" value="F:ABC-type oligopeptide transporter activity"/>
    <property type="evidence" value="ECO:0007669"/>
    <property type="project" value="TreeGrafter"/>
</dbReference>
<dbReference type="InterPro" id="IPR039421">
    <property type="entry name" value="Type_1_exporter"/>
</dbReference>
<dbReference type="AlphaFoldDB" id="A0A2H1VH52"/>
<sequence>MLQRLIYSSFELKISRKNTQLLFNIPTKASLCQQCGTRLYSRYKAPVIRNYYERNFYNKYGTFNPKIRWYTTQVDAEKKNEHIESVKDKNAIVSTKKINVKLKTSDIKRLFSLAEPEKWTLAGAISFLVVSSSVTMAIPFSLGKVLDIIYSSTSDLGAAREKLDTLCLMLCGVFLIGGLCNFGRVYLMSISGQRMTQSLRKQVYGAIMRQEPAWFGRTSTGELVNRLSADTQLVGRNLSQNVSDGLRSLFMVGAGTGMMSASKTTEWWG</sequence>
<evidence type="ECO:0000256" key="3">
    <source>
        <dbReference type="ARBA" id="ARBA00022989"/>
    </source>
</evidence>
<accession>A0A2H1VH52</accession>
<dbReference type="EMBL" id="ODYU01002540">
    <property type="protein sequence ID" value="SOQ40173.1"/>
    <property type="molecule type" value="Genomic_DNA"/>
</dbReference>
<organism evidence="7">
    <name type="scientific">Spodoptera frugiperda</name>
    <name type="common">Fall armyworm</name>
    <dbReference type="NCBI Taxonomy" id="7108"/>
    <lineage>
        <taxon>Eukaryota</taxon>
        <taxon>Metazoa</taxon>
        <taxon>Ecdysozoa</taxon>
        <taxon>Arthropoda</taxon>
        <taxon>Hexapoda</taxon>
        <taxon>Insecta</taxon>
        <taxon>Pterygota</taxon>
        <taxon>Neoptera</taxon>
        <taxon>Endopterygota</taxon>
        <taxon>Lepidoptera</taxon>
        <taxon>Glossata</taxon>
        <taxon>Ditrysia</taxon>
        <taxon>Noctuoidea</taxon>
        <taxon>Noctuidae</taxon>
        <taxon>Amphipyrinae</taxon>
        <taxon>Spodoptera</taxon>
    </lineage>
</organism>
<evidence type="ECO:0000256" key="4">
    <source>
        <dbReference type="ARBA" id="ARBA00023136"/>
    </source>
</evidence>
<dbReference type="InterPro" id="IPR036640">
    <property type="entry name" value="ABC1_TM_sf"/>
</dbReference>
<keyword evidence="2 5" id="KW-0812">Transmembrane</keyword>
<evidence type="ECO:0000313" key="7">
    <source>
        <dbReference type="EMBL" id="SOQ40173.1"/>
    </source>
</evidence>
<dbReference type="OrthoDB" id="6500128at2759"/>
<comment type="subcellular location">
    <subcellularLocation>
        <location evidence="1">Membrane</location>
        <topology evidence="1">Multi-pass membrane protein</topology>
    </subcellularLocation>
</comment>
<dbReference type="SUPFAM" id="SSF90123">
    <property type="entry name" value="ABC transporter transmembrane region"/>
    <property type="match status" value="1"/>
</dbReference>
<evidence type="ECO:0000259" key="6">
    <source>
        <dbReference type="PROSITE" id="PS50929"/>
    </source>
</evidence>
<feature type="transmembrane region" description="Helical" evidence="5">
    <location>
        <begin position="163"/>
        <end position="187"/>
    </location>
</feature>
<dbReference type="GO" id="GO:0005524">
    <property type="term" value="F:ATP binding"/>
    <property type="evidence" value="ECO:0007669"/>
    <property type="project" value="InterPro"/>
</dbReference>
<dbReference type="GO" id="GO:0090374">
    <property type="term" value="P:oligopeptide export from mitochondrion"/>
    <property type="evidence" value="ECO:0007669"/>
    <property type="project" value="TreeGrafter"/>
</dbReference>
<protein>
    <submittedName>
        <fullName evidence="7">SFRICE_001655</fullName>
    </submittedName>
</protein>
<evidence type="ECO:0000256" key="2">
    <source>
        <dbReference type="ARBA" id="ARBA00022692"/>
    </source>
</evidence>
<dbReference type="PANTHER" id="PTHR43394:SF1">
    <property type="entry name" value="ATP-BINDING CASSETTE SUB-FAMILY B MEMBER 10, MITOCHONDRIAL"/>
    <property type="match status" value="1"/>
</dbReference>
<gene>
    <name evidence="7" type="ORF">SFRICE_001655</name>
</gene>
<dbReference type="InterPro" id="IPR011527">
    <property type="entry name" value="ABC1_TM_dom"/>
</dbReference>
<dbReference type="GO" id="GO:0005743">
    <property type="term" value="C:mitochondrial inner membrane"/>
    <property type="evidence" value="ECO:0007669"/>
    <property type="project" value="TreeGrafter"/>
</dbReference>
<evidence type="ECO:0000256" key="1">
    <source>
        <dbReference type="ARBA" id="ARBA00004141"/>
    </source>
</evidence>
<evidence type="ECO:0000256" key="5">
    <source>
        <dbReference type="SAM" id="Phobius"/>
    </source>
</evidence>
<keyword evidence="3 5" id="KW-1133">Transmembrane helix</keyword>
<dbReference type="Pfam" id="PF00664">
    <property type="entry name" value="ABC_membrane"/>
    <property type="match status" value="1"/>
</dbReference>
<feature type="domain" description="ABC transmembrane type-1" evidence="6">
    <location>
        <begin position="122"/>
        <end position="259"/>
    </location>
</feature>
<proteinExistence type="predicted"/>
<dbReference type="Gene3D" id="1.20.1560.10">
    <property type="entry name" value="ABC transporter type 1, transmembrane domain"/>
    <property type="match status" value="1"/>
</dbReference>
<dbReference type="PANTHER" id="PTHR43394">
    <property type="entry name" value="ATP-DEPENDENT PERMEASE MDL1, MITOCHONDRIAL"/>
    <property type="match status" value="1"/>
</dbReference>
<name>A0A2H1VH52_SPOFR</name>